<feature type="region of interest" description="Disordered" evidence="8">
    <location>
        <begin position="52"/>
        <end position="79"/>
    </location>
</feature>
<evidence type="ECO:0000256" key="2">
    <source>
        <dbReference type="ARBA" id="ARBA00009904"/>
    </source>
</evidence>
<comment type="similarity">
    <text evidence="2">Belongs to the V-ATPase 116 kDa subunit family.</text>
</comment>
<evidence type="ECO:0000256" key="3">
    <source>
        <dbReference type="ARBA" id="ARBA00022448"/>
    </source>
</evidence>
<comment type="subcellular location">
    <subcellularLocation>
        <location evidence="1">Membrane</location>
        <topology evidence="1">Multi-pass membrane protein</topology>
    </subcellularLocation>
</comment>
<keyword evidence="4 9" id="KW-0812">Transmembrane</keyword>
<dbReference type="Proteomes" id="UP001221150">
    <property type="component" value="Unassembled WGS sequence"/>
</dbReference>
<feature type="transmembrane region" description="Helical" evidence="9">
    <location>
        <begin position="294"/>
        <end position="317"/>
    </location>
</feature>
<gene>
    <name evidence="10" type="ORF">P3H78_23330</name>
</gene>
<evidence type="ECO:0000256" key="7">
    <source>
        <dbReference type="ARBA" id="ARBA00023136"/>
    </source>
</evidence>
<evidence type="ECO:0000256" key="1">
    <source>
        <dbReference type="ARBA" id="ARBA00004141"/>
    </source>
</evidence>
<dbReference type="InterPro" id="IPR002490">
    <property type="entry name" value="V-ATPase_116kDa_su"/>
</dbReference>
<dbReference type="EMBL" id="JARJBB010000013">
    <property type="protein sequence ID" value="MDF3301502.1"/>
    <property type="molecule type" value="Genomic_DNA"/>
</dbReference>
<dbReference type="RefSeq" id="WP_276111079.1">
    <property type="nucleotide sequence ID" value="NZ_JARJBB010000013.1"/>
</dbReference>
<keyword evidence="11" id="KW-1185">Reference proteome</keyword>
<sequence>MPWSEALLPVRMRRVAVVVPRVALRAALVRLADAGCVELDVAEGAAPGPAARRLQAAGGHPGPARLDPAGPVADAPGGDLGGALLKGEAELEERARGGVRQGDVTALAGWCPSAAVPGLAERLRGTGAVLVPLSRPRGVDPPTLLPGVRRPDRPAFTPLVSAYGTVPYADLDPSWPAGVVYVALFGIMFGDVGHGALLVLMGVLLWLRPPRRAEPVRRIWPFLLGAGACGIAAGFAYGEFFGPTGLLPVLWLNPLDDPERLLVAAVVLGAVLLACAHVAGAVNRWRERGPSGALYAATGGGGLAVHLGVASGVLALAVHRPGAAAAGAALAVVGLALTAAGFFATTRGGFAGGSETAVRLYDVVVRVATNTVSFARLAAFGLTHAALAALVWRGTLGLARHGGPGLAGAVVLFAAGTALTFALEALVAAVQALRLEYYELFSRLFESQGRPFRPWHVRPAHPAPRGAEPEVTACSPG</sequence>
<keyword evidence="7 9" id="KW-0472">Membrane</keyword>
<evidence type="ECO:0000256" key="8">
    <source>
        <dbReference type="SAM" id="MobiDB-lite"/>
    </source>
</evidence>
<protein>
    <submittedName>
        <fullName evidence="10">V-type ATPase 116kDa subunit family protein</fullName>
    </submittedName>
</protein>
<accession>A0ABT6AA21</accession>
<keyword evidence="3" id="KW-0813">Transport</keyword>
<keyword evidence="6" id="KW-0406">Ion transport</keyword>
<feature type="transmembrane region" description="Helical" evidence="9">
    <location>
        <begin position="179"/>
        <end position="207"/>
    </location>
</feature>
<dbReference type="PANTHER" id="PTHR11629:SF63">
    <property type="entry name" value="V-TYPE PROTON ATPASE SUBUNIT A"/>
    <property type="match status" value="1"/>
</dbReference>
<feature type="transmembrane region" description="Helical" evidence="9">
    <location>
        <begin position="374"/>
        <end position="394"/>
    </location>
</feature>
<proteinExistence type="inferred from homology"/>
<evidence type="ECO:0000313" key="11">
    <source>
        <dbReference type="Proteomes" id="UP001221150"/>
    </source>
</evidence>
<evidence type="ECO:0000256" key="4">
    <source>
        <dbReference type="ARBA" id="ARBA00022692"/>
    </source>
</evidence>
<evidence type="ECO:0000313" key="10">
    <source>
        <dbReference type="EMBL" id="MDF3301502.1"/>
    </source>
</evidence>
<dbReference type="PANTHER" id="PTHR11629">
    <property type="entry name" value="VACUOLAR PROTON ATPASES"/>
    <property type="match status" value="1"/>
</dbReference>
<feature type="transmembrane region" description="Helical" evidence="9">
    <location>
        <begin position="261"/>
        <end position="282"/>
    </location>
</feature>
<feature type="transmembrane region" description="Helical" evidence="9">
    <location>
        <begin position="323"/>
        <end position="344"/>
    </location>
</feature>
<feature type="compositionally biased region" description="Low complexity" evidence="8">
    <location>
        <begin position="66"/>
        <end position="79"/>
    </location>
</feature>
<organism evidence="10 11">
    <name type="scientific">Streptomyces tropicalis</name>
    <dbReference type="NCBI Taxonomy" id="3034234"/>
    <lineage>
        <taxon>Bacteria</taxon>
        <taxon>Bacillati</taxon>
        <taxon>Actinomycetota</taxon>
        <taxon>Actinomycetes</taxon>
        <taxon>Kitasatosporales</taxon>
        <taxon>Streptomycetaceae</taxon>
        <taxon>Streptomyces</taxon>
    </lineage>
</organism>
<dbReference type="Pfam" id="PF01496">
    <property type="entry name" value="V_ATPase_I"/>
    <property type="match status" value="2"/>
</dbReference>
<comment type="caution">
    <text evidence="10">The sequence shown here is derived from an EMBL/GenBank/DDBJ whole genome shotgun (WGS) entry which is preliminary data.</text>
</comment>
<keyword evidence="5 9" id="KW-1133">Transmembrane helix</keyword>
<evidence type="ECO:0000256" key="6">
    <source>
        <dbReference type="ARBA" id="ARBA00023065"/>
    </source>
</evidence>
<evidence type="ECO:0000256" key="5">
    <source>
        <dbReference type="ARBA" id="ARBA00022989"/>
    </source>
</evidence>
<name>A0ABT6AA21_9ACTN</name>
<reference evidence="10 11" key="1">
    <citation type="submission" date="2023-03" db="EMBL/GenBank/DDBJ databases">
        <title>Draft genome sequence of Streptomyces sp. K1PA1 isolated from peat swamp forest in Thailand.</title>
        <authorList>
            <person name="Klaysubun C."/>
            <person name="Duangmal K."/>
        </authorList>
    </citation>
    <scope>NUCLEOTIDE SEQUENCE [LARGE SCALE GENOMIC DNA]</scope>
    <source>
        <strain evidence="10 11">K1PA1</strain>
    </source>
</reference>
<feature type="transmembrane region" description="Helical" evidence="9">
    <location>
        <begin position="406"/>
        <end position="433"/>
    </location>
</feature>
<feature type="transmembrane region" description="Helical" evidence="9">
    <location>
        <begin position="219"/>
        <end position="241"/>
    </location>
</feature>
<evidence type="ECO:0000256" key="9">
    <source>
        <dbReference type="SAM" id="Phobius"/>
    </source>
</evidence>